<name>A0A6H9XT73_9CORY</name>
<dbReference type="SUPFAM" id="SSF56601">
    <property type="entry name" value="beta-lactamase/transpeptidase-like"/>
    <property type="match status" value="1"/>
</dbReference>
<comment type="caution">
    <text evidence="3">The sequence shown here is derived from an EMBL/GenBank/DDBJ whole genome shotgun (WGS) entry which is preliminary data.</text>
</comment>
<protein>
    <submittedName>
        <fullName evidence="3">D-alanyl-D-alanine carboxypeptidase</fullName>
        <ecNumber evidence="3">3.4.16.4</ecNumber>
    </submittedName>
</protein>
<dbReference type="InterPro" id="IPR012338">
    <property type="entry name" value="Beta-lactam/transpept-like"/>
</dbReference>
<dbReference type="RefSeq" id="WP_005525362.1">
    <property type="nucleotide sequence ID" value="NZ_CAUOLB010000006.1"/>
</dbReference>
<evidence type="ECO:0000256" key="1">
    <source>
        <dbReference type="ARBA" id="ARBA00006096"/>
    </source>
</evidence>
<dbReference type="InterPro" id="IPR000667">
    <property type="entry name" value="Peptidase_S13"/>
</dbReference>
<dbReference type="Proteomes" id="UP000249886">
    <property type="component" value="Unassembled WGS sequence"/>
</dbReference>
<keyword evidence="3" id="KW-0121">Carboxypeptidase</keyword>
<accession>A0A6H9XT73</accession>
<sequence>MKNAKWWVATAVATVAVVATAVTGVIVTDKNRLYYDPAPQLVDAKPVAFPLKKPDGEPNLANLAPMLDDARLGKASIQFRDVTTGNVVLAKNPQLPLLPASSTKVLTVSAALLKLDLDDRITTRVVQSGSDIAVIKAAGDVWMTYETIKDLAEQIRKNLPGVKQVQIDTSAWTAPSFIESWGRENITEGFIAPMEPAMIYGARLNGARSGDVPRSNTPALDVAGAVARELGVTAFSKAEGTVPAGEGVKELAKVESPTLRERIEKLMETSDNVMAEAVGRELSGSDPVGETLRILGEHFQIPADLKIFDNSGMSKANRIPAEFLDSLMFAAAKDNSRLSAILATLPVAAGTGTLESRYTTLRGRGYVRAKTGTLTDTSALVGTILSESGRVYTFAIISNDAPILEARSAMDELASAVRSS</sequence>
<dbReference type="Pfam" id="PF02113">
    <property type="entry name" value="Peptidase_S13"/>
    <property type="match status" value="2"/>
</dbReference>
<evidence type="ECO:0000256" key="2">
    <source>
        <dbReference type="ARBA" id="ARBA00022801"/>
    </source>
</evidence>
<dbReference type="PANTHER" id="PTHR30023:SF0">
    <property type="entry name" value="PENICILLIN-SENSITIVE CARBOXYPEPTIDASE A"/>
    <property type="match status" value="1"/>
</dbReference>
<dbReference type="GeneID" id="84573656"/>
<dbReference type="AlphaFoldDB" id="A0A6H9XT73"/>
<proteinExistence type="inferred from homology"/>
<gene>
    <name evidence="3" type="primary">dacB</name>
    <name evidence="3" type="ORF">NCTC10254_01482</name>
</gene>
<dbReference type="GO" id="GO:0000270">
    <property type="term" value="P:peptidoglycan metabolic process"/>
    <property type="evidence" value="ECO:0007669"/>
    <property type="project" value="TreeGrafter"/>
</dbReference>
<evidence type="ECO:0000313" key="4">
    <source>
        <dbReference type="Proteomes" id="UP000249886"/>
    </source>
</evidence>
<reference evidence="3 4" key="1">
    <citation type="submission" date="2018-06" db="EMBL/GenBank/DDBJ databases">
        <authorList>
            <consortium name="Pathogen Informatics"/>
            <person name="Doyle S."/>
        </authorList>
    </citation>
    <scope>NUCLEOTIDE SEQUENCE [LARGE SCALE GENOMIC DNA]</scope>
    <source>
        <strain evidence="3 4">NCTC10254</strain>
    </source>
</reference>
<dbReference type="PANTHER" id="PTHR30023">
    <property type="entry name" value="D-ALANYL-D-ALANINE CARBOXYPEPTIDASE"/>
    <property type="match status" value="1"/>
</dbReference>
<keyword evidence="2 3" id="KW-0378">Hydrolase</keyword>
<organism evidence="3 4">
    <name type="scientific">Corynebacterium matruchotii</name>
    <dbReference type="NCBI Taxonomy" id="43768"/>
    <lineage>
        <taxon>Bacteria</taxon>
        <taxon>Bacillati</taxon>
        <taxon>Actinomycetota</taxon>
        <taxon>Actinomycetes</taxon>
        <taxon>Mycobacteriales</taxon>
        <taxon>Corynebacteriaceae</taxon>
        <taxon>Corynebacterium</taxon>
    </lineage>
</organism>
<evidence type="ECO:0000313" key="3">
    <source>
        <dbReference type="EMBL" id="SPW28536.1"/>
    </source>
</evidence>
<comment type="similarity">
    <text evidence="1">Belongs to the peptidase S13 family.</text>
</comment>
<dbReference type="EMBL" id="UARK01000011">
    <property type="protein sequence ID" value="SPW28536.1"/>
    <property type="molecule type" value="Genomic_DNA"/>
</dbReference>
<keyword evidence="3" id="KW-0645">Protease</keyword>
<dbReference type="Gene3D" id="3.40.710.10">
    <property type="entry name" value="DD-peptidase/beta-lactamase superfamily"/>
    <property type="match status" value="2"/>
</dbReference>
<dbReference type="EC" id="3.4.16.4" evidence="3"/>
<dbReference type="PRINTS" id="PR00922">
    <property type="entry name" value="DADACBPTASE3"/>
</dbReference>
<dbReference type="GO" id="GO:0006508">
    <property type="term" value="P:proteolysis"/>
    <property type="evidence" value="ECO:0007669"/>
    <property type="project" value="InterPro"/>
</dbReference>
<dbReference type="GO" id="GO:0009002">
    <property type="term" value="F:serine-type D-Ala-D-Ala carboxypeptidase activity"/>
    <property type="evidence" value="ECO:0007669"/>
    <property type="project" value="UniProtKB-EC"/>
</dbReference>